<feature type="transmembrane region" description="Helical" evidence="6">
    <location>
        <begin position="340"/>
        <end position="359"/>
    </location>
</feature>
<evidence type="ECO:0000313" key="7">
    <source>
        <dbReference type="EMBL" id="MCX8523531.1"/>
    </source>
</evidence>
<gene>
    <name evidence="7" type="ORF">OF897_06315</name>
</gene>
<keyword evidence="3 6" id="KW-0812">Transmembrane</keyword>
<evidence type="ECO:0000256" key="1">
    <source>
        <dbReference type="ARBA" id="ARBA00004651"/>
    </source>
</evidence>
<evidence type="ECO:0000256" key="2">
    <source>
        <dbReference type="ARBA" id="ARBA00022475"/>
    </source>
</evidence>
<feature type="transmembrane region" description="Helical" evidence="6">
    <location>
        <begin position="37"/>
        <end position="59"/>
    </location>
</feature>
<organism evidence="7 8">
    <name type="scientific">Chryseobacterium formosus</name>
    <dbReference type="NCBI Taxonomy" id="1537363"/>
    <lineage>
        <taxon>Bacteria</taxon>
        <taxon>Pseudomonadati</taxon>
        <taxon>Bacteroidota</taxon>
        <taxon>Flavobacteriia</taxon>
        <taxon>Flavobacteriales</taxon>
        <taxon>Weeksellaceae</taxon>
        <taxon>Chryseobacterium group</taxon>
        <taxon>Chryseobacterium</taxon>
    </lineage>
</organism>
<evidence type="ECO:0000313" key="8">
    <source>
        <dbReference type="Proteomes" id="UP001073122"/>
    </source>
</evidence>
<evidence type="ECO:0000256" key="5">
    <source>
        <dbReference type="ARBA" id="ARBA00023136"/>
    </source>
</evidence>
<feature type="transmembrane region" description="Helical" evidence="6">
    <location>
        <begin position="80"/>
        <end position="99"/>
    </location>
</feature>
<reference evidence="7" key="1">
    <citation type="submission" date="2022-10" db="EMBL/GenBank/DDBJ databases">
        <title>Chryseobacterium sp. nov., a novel bacterial species.</title>
        <authorList>
            <person name="Cao Y."/>
        </authorList>
    </citation>
    <scope>NUCLEOTIDE SEQUENCE</scope>
    <source>
        <strain evidence="7">CCTCC AB2015118</strain>
    </source>
</reference>
<dbReference type="PANTHER" id="PTHR30250:SF26">
    <property type="entry name" value="PSMA PROTEIN"/>
    <property type="match status" value="1"/>
</dbReference>
<dbReference type="EMBL" id="JAOVZW010000007">
    <property type="protein sequence ID" value="MCX8523531.1"/>
    <property type="molecule type" value="Genomic_DNA"/>
</dbReference>
<feature type="transmembrane region" description="Helical" evidence="6">
    <location>
        <begin position="119"/>
        <end position="138"/>
    </location>
</feature>
<protein>
    <submittedName>
        <fullName evidence="7">Oligosaccharide flippase family protein</fullName>
    </submittedName>
</protein>
<dbReference type="InterPro" id="IPR050833">
    <property type="entry name" value="Poly_Biosynth_Transport"/>
</dbReference>
<evidence type="ECO:0000256" key="4">
    <source>
        <dbReference type="ARBA" id="ARBA00022989"/>
    </source>
</evidence>
<keyword evidence="8" id="KW-1185">Reference proteome</keyword>
<feature type="transmembrane region" description="Helical" evidence="6">
    <location>
        <begin position="178"/>
        <end position="197"/>
    </location>
</feature>
<evidence type="ECO:0000256" key="3">
    <source>
        <dbReference type="ARBA" id="ARBA00022692"/>
    </source>
</evidence>
<dbReference type="RefSeq" id="WP_267264842.1">
    <property type="nucleotide sequence ID" value="NZ_JAOVZW010000007.1"/>
</dbReference>
<proteinExistence type="predicted"/>
<feature type="transmembrane region" description="Helical" evidence="6">
    <location>
        <begin position="302"/>
        <end position="320"/>
    </location>
</feature>
<keyword evidence="5 6" id="KW-0472">Membrane</keyword>
<feature type="transmembrane region" description="Helical" evidence="6">
    <location>
        <begin position="371"/>
        <end position="389"/>
    </location>
</feature>
<sequence>MKKNIIANVIGKFWSALSGFLFIPLYIKFLGFESYSVISFTLIVAGVMAVLDAGLTATLSREFARKDQLIVEKFRVFKTLETCYFLIIIFTGIFIFFFSDFIAVKWLNLKIIDPERVSLFIKIIGFEAGFQMLFRFYMGGVLGFEQQIKANIFQVGWGMLRNGVVVLVIYFVPSLEMFFTWQLISTIIFTILMRFSILRILSGKYILGFKPTLEKEIFFKIGRFAGGMLLISLIASLNTQMDKLTISKLLDINILGYYTLAISIATGIYILVSPISIALLPRFTALYSKGEKENAKQLYKKINLFVSILLFSFMANIMFQGNKIIWIWTGNSDLAEKANIFLPILSFSFSMLALATIPYDIAIANGYTKLNNLLGILSLFLTLPGYWIATKLYGGIGSAYVFCLVQTMITLVYLYFINKKFLSLTLYELFIKNLLLPLIVCLAMAYGLTFIPNVFKDNRILTFLLIGIFTATTLFSGILIFVPFRELKNIFNLRKNNLSN</sequence>
<feature type="transmembrane region" description="Helical" evidence="6">
    <location>
        <begin position="460"/>
        <end position="484"/>
    </location>
</feature>
<comment type="caution">
    <text evidence="7">The sequence shown here is derived from an EMBL/GenBank/DDBJ whole genome shotgun (WGS) entry which is preliminary data.</text>
</comment>
<keyword evidence="4 6" id="KW-1133">Transmembrane helix</keyword>
<feature type="transmembrane region" description="Helical" evidence="6">
    <location>
        <begin position="257"/>
        <end position="281"/>
    </location>
</feature>
<dbReference type="Pfam" id="PF01943">
    <property type="entry name" value="Polysacc_synt"/>
    <property type="match status" value="1"/>
</dbReference>
<feature type="transmembrane region" description="Helical" evidence="6">
    <location>
        <begin position="12"/>
        <end position="31"/>
    </location>
</feature>
<name>A0ABT3XPF7_9FLAO</name>
<dbReference type="Proteomes" id="UP001073122">
    <property type="component" value="Unassembled WGS sequence"/>
</dbReference>
<dbReference type="PANTHER" id="PTHR30250">
    <property type="entry name" value="PST FAMILY PREDICTED COLANIC ACID TRANSPORTER"/>
    <property type="match status" value="1"/>
</dbReference>
<dbReference type="InterPro" id="IPR002797">
    <property type="entry name" value="Polysacc_synth"/>
</dbReference>
<feature type="transmembrane region" description="Helical" evidence="6">
    <location>
        <begin position="217"/>
        <end position="237"/>
    </location>
</feature>
<feature type="transmembrane region" description="Helical" evidence="6">
    <location>
        <begin position="150"/>
        <end position="172"/>
    </location>
</feature>
<feature type="transmembrane region" description="Helical" evidence="6">
    <location>
        <begin position="395"/>
        <end position="417"/>
    </location>
</feature>
<accession>A0ABT3XPF7</accession>
<feature type="transmembrane region" description="Helical" evidence="6">
    <location>
        <begin position="429"/>
        <end position="448"/>
    </location>
</feature>
<comment type="subcellular location">
    <subcellularLocation>
        <location evidence="1">Cell membrane</location>
        <topology evidence="1">Multi-pass membrane protein</topology>
    </subcellularLocation>
</comment>
<keyword evidence="2" id="KW-1003">Cell membrane</keyword>
<evidence type="ECO:0000256" key="6">
    <source>
        <dbReference type="SAM" id="Phobius"/>
    </source>
</evidence>